<proteinExistence type="predicted"/>
<feature type="coiled-coil region" evidence="1">
    <location>
        <begin position="110"/>
        <end position="137"/>
    </location>
</feature>
<dbReference type="Proteomes" id="UP000285146">
    <property type="component" value="Unassembled WGS sequence"/>
</dbReference>
<evidence type="ECO:0000256" key="1">
    <source>
        <dbReference type="SAM" id="Coils"/>
    </source>
</evidence>
<dbReference type="OrthoDB" id="5240110at2759"/>
<gene>
    <name evidence="2" type="ORF">VPNG_04922</name>
</gene>
<protein>
    <submittedName>
        <fullName evidence="2">Uncharacterized protein</fullName>
    </submittedName>
</protein>
<name>A0A423X7U3_9PEZI</name>
<accession>A0A423X7U3</accession>
<keyword evidence="3" id="KW-1185">Reference proteome</keyword>
<sequence>MPSLSNLAVRIGQASTLSRPFSTGTSRPLQSGPFFNLGGLAASREAQYLSKERGIPRTEYSSNAHRIRASEVDPFAPAPGATPGVAAARGAQAADKSRIHTIALADCKARDSLAVQLHAAKEELARTKRELSSLQARSKGVKTTGILIPVLGFMMGFILRQIYREREEQPVKPWQSLSGPLGVQSQQPVSIMHESRHPYRDARSEAHLSENHGLKGFESHPTTSDNTSASILQGLFWASGR</sequence>
<comment type="caution">
    <text evidence="2">The sequence shown here is derived from an EMBL/GenBank/DDBJ whole genome shotgun (WGS) entry which is preliminary data.</text>
</comment>
<dbReference type="EMBL" id="LKEB01000025">
    <property type="protein sequence ID" value="ROW11833.1"/>
    <property type="molecule type" value="Genomic_DNA"/>
</dbReference>
<reference evidence="2 3" key="1">
    <citation type="submission" date="2015-09" db="EMBL/GenBank/DDBJ databases">
        <title>Host preference determinants of Valsa canker pathogens revealed by comparative genomics.</title>
        <authorList>
            <person name="Yin Z."/>
            <person name="Huang L."/>
        </authorList>
    </citation>
    <scope>NUCLEOTIDE SEQUENCE [LARGE SCALE GENOMIC DNA]</scope>
    <source>
        <strain evidence="2 3">SXYLt</strain>
    </source>
</reference>
<organism evidence="2 3">
    <name type="scientific">Cytospora leucostoma</name>
    <dbReference type="NCBI Taxonomy" id="1230097"/>
    <lineage>
        <taxon>Eukaryota</taxon>
        <taxon>Fungi</taxon>
        <taxon>Dikarya</taxon>
        <taxon>Ascomycota</taxon>
        <taxon>Pezizomycotina</taxon>
        <taxon>Sordariomycetes</taxon>
        <taxon>Sordariomycetidae</taxon>
        <taxon>Diaporthales</taxon>
        <taxon>Cytosporaceae</taxon>
        <taxon>Cytospora</taxon>
    </lineage>
</organism>
<evidence type="ECO:0000313" key="2">
    <source>
        <dbReference type="EMBL" id="ROW11833.1"/>
    </source>
</evidence>
<dbReference type="AlphaFoldDB" id="A0A423X7U3"/>
<dbReference type="InParanoid" id="A0A423X7U3"/>
<evidence type="ECO:0000313" key="3">
    <source>
        <dbReference type="Proteomes" id="UP000285146"/>
    </source>
</evidence>
<keyword evidence="1" id="KW-0175">Coiled coil</keyword>